<evidence type="ECO:0000313" key="1">
    <source>
        <dbReference type="EMBL" id="EST41678.1"/>
    </source>
</evidence>
<dbReference type="VEuPathDB" id="GiardiaDB:SS50377_23147"/>
<sequence>MSLCHLSQFPNIYFDPITFKQNSLDDIQPNNISTQTLHQNAVQLQSFFPQIILHAQTNQQLIQNLDINNLSQRAKTSIHAILFQSIPVLPKSRDNLTLIAGASRRRIAAAIVPLLELQILIEKGGIALTKNNSDRQSVIRAQIIENSLQSEIILNYKNYYDYYQQLLGVHENLSNLLFKLQLDVPKQNPLFVKNYLHELQN</sequence>
<organism evidence="1">
    <name type="scientific">Spironucleus salmonicida</name>
    <dbReference type="NCBI Taxonomy" id="348837"/>
    <lineage>
        <taxon>Eukaryota</taxon>
        <taxon>Metamonada</taxon>
        <taxon>Diplomonadida</taxon>
        <taxon>Hexamitidae</taxon>
        <taxon>Hexamitinae</taxon>
        <taxon>Spironucleus</taxon>
    </lineage>
</organism>
<proteinExistence type="predicted"/>
<reference evidence="1 2" key="1">
    <citation type="journal article" date="2014" name="PLoS Genet.">
        <title>The Genome of Spironucleus salmonicida Highlights a Fish Pathogen Adapted to Fluctuating Environments.</title>
        <authorList>
            <person name="Xu F."/>
            <person name="Jerlstrom-Hultqvist J."/>
            <person name="Einarsson E."/>
            <person name="Astvaldsson A."/>
            <person name="Svard S.G."/>
            <person name="Andersson J.O."/>
        </authorList>
    </citation>
    <scope>NUCLEOTIDE SEQUENCE</scope>
    <source>
        <strain evidence="2">ATCC 50377</strain>
    </source>
</reference>
<dbReference type="AlphaFoldDB" id="V6LBU8"/>
<reference evidence="2" key="2">
    <citation type="submission" date="2020-12" db="EMBL/GenBank/DDBJ databases">
        <title>New Spironucleus salmonicida genome in near-complete chromosomes.</title>
        <authorList>
            <person name="Xu F."/>
            <person name="Kurt Z."/>
            <person name="Jimenez-Gonzalez A."/>
            <person name="Astvaldsson A."/>
            <person name="Andersson J.O."/>
            <person name="Svard S.G."/>
        </authorList>
    </citation>
    <scope>NUCLEOTIDE SEQUENCE</scope>
    <source>
        <strain evidence="2">ATCC 50377</strain>
    </source>
</reference>
<dbReference type="EMBL" id="AUWU02000003">
    <property type="protein sequence ID" value="KAH0575513.1"/>
    <property type="molecule type" value="Genomic_DNA"/>
</dbReference>
<dbReference type="Proteomes" id="UP000018208">
    <property type="component" value="Unassembled WGS sequence"/>
</dbReference>
<evidence type="ECO:0000313" key="2">
    <source>
        <dbReference type="EMBL" id="KAH0575513.1"/>
    </source>
</evidence>
<name>V6LBU8_9EUKA</name>
<dbReference type="EMBL" id="KI546168">
    <property type="protein sequence ID" value="EST41678.1"/>
    <property type="molecule type" value="Genomic_DNA"/>
</dbReference>
<protein>
    <submittedName>
        <fullName evidence="1">Uncharacterized protein</fullName>
    </submittedName>
</protein>
<keyword evidence="3" id="KW-1185">Reference proteome</keyword>
<gene>
    <name evidence="1" type="ORF">SS50377_18765</name>
    <name evidence="2" type="ORF">SS50377_23147</name>
</gene>
<accession>V6LBU8</accession>
<evidence type="ECO:0000313" key="3">
    <source>
        <dbReference type="Proteomes" id="UP000018208"/>
    </source>
</evidence>